<feature type="compositionally biased region" description="Polar residues" evidence="1">
    <location>
        <begin position="7"/>
        <end position="21"/>
    </location>
</feature>
<protein>
    <submittedName>
        <fullName evidence="2">Uncharacterized protein</fullName>
    </submittedName>
</protein>
<proteinExistence type="predicted"/>
<dbReference type="Proteomes" id="UP001159363">
    <property type="component" value="Chromosome 14"/>
</dbReference>
<comment type="caution">
    <text evidence="2">The sequence shown here is derived from an EMBL/GenBank/DDBJ whole genome shotgun (WGS) entry which is preliminary data.</text>
</comment>
<feature type="compositionally biased region" description="Basic and acidic residues" evidence="1">
    <location>
        <begin position="561"/>
        <end position="577"/>
    </location>
</feature>
<gene>
    <name evidence="2" type="ORF">PR048_031398</name>
</gene>
<sequence>MNDRDSSACSASHSQPQTQSERITRRRLVVGQRLESFLTNHRYVGNTARRARRSDEALEVRVSVARIAPSLLDLGRGSPFHSQGTELFYLCRYQLYWTRGGQFARYNAILNVACLKCVCRGRSSRAVSTLASHQGDPGSISGRVTGFSQVGIVPDDAAGSVGFLGNLSPPPPPLPKFRCRSILTSIALAVKSRSNLFTRSNVCPRIMNPESRAMYILITAPRLLAEHSTPLSACSNQRREYTHRIPTKRHVSVDSFSSIHRFSHDARRVPNLRETPTSHENFLHKFVCKARLARNEEIEQVLFFSCEAMQAAILLVLWAVGPVLKNQRIIIDGIYVGFIPLAFEDRLHHPPNSGPLFVEPQEGALPHSLYASYQSSAPPSFVKADITRYLQPYLVLLQALGHEPRRGAPCALKLRRDWRGTRADVEPATKKAGNSMTGATAARVPAATADLAQAFTESGIVFKLRSPRGCSRLARSNISSKPQYMRQCEMCAGEEKVLSAEMPSIPPQPWQRDKVASCLICRQAQHSHPLSTLITHFRNLTQLSAGLRFPLPIEDMCARETEREGTNEHEGREECRVEGMAQSAGDAQTRSRDVTQEYYDVGNCLLSVSFRRQTPRLPDTSAGQNQQFDGVLPSRTSRYIGLSLLLSSANNSVCTNIENSPTLRNTRTIFCCHCLNYVDDIVADVDKAYLRVWKRKKRFHCQAEPLCLLPLYDRATNASLVTNIKTNHYIVLVHIGDDIIHVVQAVATEYGAEANKALRRLGVVRSRNSKLRGRGSVVVRLLASHLGEPGSTSGGVAPGFSHVGHCRWSTGFLGDLPFPPPFLSGAGPHSPQSPS</sequence>
<name>A0ABQ9G7W1_9NEOP</name>
<evidence type="ECO:0000313" key="3">
    <source>
        <dbReference type="Proteomes" id="UP001159363"/>
    </source>
</evidence>
<dbReference type="EMBL" id="JARBHB010000015">
    <property type="protein sequence ID" value="KAJ8867596.1"/>
    <property type="molecule type" value="Genomic_DNA"/>
</dbReference>
<reference evidence="2 3" key="1">
    <citation type="submission" date="2023-02" db="EMBL/GenBank/DDBJ databases">
        <title>LHISI_Scaffold_Assembly.</title>
        <authorList>
            <person name="Stuart O.P."/>
            <person name="Cleave R."/>
            <person name="Magrath M.J.L."/>
            <person name="Mikheyev A.S."/>
        </authorList>
    </citation>
    <scope>NUCLEOTIDE SEQUENCE [LARGE SCALE GENOMIC DNA]</scope>
    <source>
        <strain evidence="2">Daus_M_001</strain>
        <tissue evidence="2">Leg muscle</tissue>
    </source>
</reference>
<evidence type="ECO:0000313" key="2">
    <source>
        <dbReference type="EMBL" id="KAJ8867596.1"/>
    </source>
</evidence>
<keyword evidence="3" id="KW-1185">Reference proteome</keyword>
<evidence type="ECO:0000256" key="1">
    <source>
        <dbReference type="SAM" id="MobiDB-lite"/>
    </source>
</evidence>
<accession>A0ABQ9G7W1</accession>
<feature type="region of interest" description="Disordered" evidence="1">
    <location>
        <begin position="561"/>
        <end position="591"/>
    </location>
</feature>
<feature type="region of interest" description="Disordered" evidence="1">
    <location>
        <begin position="1"/>
        <end position="23"/>
    </location>
</feature>
<organism evidence="2 3">
    <name type="scientific">Dryococelus australis</name>
    <dbReference type="NCBI Taxonomy" id="614101"/>
    <lineage>
        <taxon>Eukaryota</taxon>
        <taxon>Metazoa</taxon>
        <taxon>Ecdysozoa</taxon>
        <taxon>Arthropoda</taxon>
        <taxon>Hexapoda</taxon>
        <taxon>Insecta</taxon>
        <taxon>Pterygota</taxon>
        <taxon>Neoptera</taxon>
        <taxon>Polyneoptera</taxon>
        <taxon>Phasmatodea</taxon>
        <taxon>Verophasmatodea</taxon>
        <taxon>Anareolatae</taxon>
        <taxon>Phasmatidae</taxon>
        <taxon>Eurycanthinae</taxon>
        <taxon>Dryococelus</taxon>
    </lineage>
</organism>